<name>A0A1L9PYP4_ASPVE</name>
<evidence type="ECO:0000313" key="1">
    <source>
        <dbReference type="EMBL" id="OJJ06585.1"/>
    </source>
</evidence>
<proteinExistence type="predicted"/>
<dbReference type="AlphaFoldDB" id="A0A1L9PYP4"/>
<accession>A0A1L9PYP4</accession>
<dbReference type="OrthoDB" id="10445989at2759"/>
<dbReference type="GeneID" id="63733705"/>
<dbReference type="EMBL" id="KV878135">
    <property type="protein sequence ID" value="OJJ06585.1"/>
    <property type="molecule type" value="Genomic_DNA"/>
</dbReference>
<protein>
    <submittedName>
        <fullName evidence="1">Uncharacterized protein</fullName>
    </submittedName>
</protein>
<organism evidence="1 2">
    <name type="scientific">Aspergillus versicolor CBS 583.65</name>
    <dbReference type="NCBI Taxonomy" id="1036611"/>
    <lineage>
        <taxon>Eukaryota</taxon>
        <taxon>Fungi</taxon>
        <taxon>Dikarya</taxon>
        <taxon>Ascomycota</taxon>
        <taxon>Pezizomycotina</taxon>
        <taxon>Eurotiomycetes</taxon>
        <taxon>Eurotiomycetidae</taxon>
        <taxon>Eurotiales</taxon>
        <taxon>Aspergillaceae</taxon>
        <taxon>Aspergillus</taxon>
        <taxon>Aspergillus subgen. Nidulantes</taxon>
    </lineage>
</organism>
<evidence type="ECO:0000313" key="2">
    <source>
        <dbReference type="Proteomes" id="UP000184073"/>
    </source>
</evidence>
<dbReference type="VEuPathDB" id="FungiDB:ASPVEDRAFT_87884"/>
<dbReference type="RefSeq" id="XP_040672347.1">
    <property type="nucleotide sequence ID" value="XM_040818194.1"/>
</dbReference>
<reference evidence="2" key="1">
    <citation type="journal article" date="2017" name="Genome Biol.">
        <title>Comparative genomics reveals high biological diversity and specific adaptations in the industrially and medically important fungal genus Aspergillus.</title>
        <authorList>
            <person name="de Vries R.P."/>
            <person name="Riley R."/>
            <person name="Wiebenga A."/>
            <person name="Aguilar-Osorio G."/>
            <person name="Amillis S."/>
            <person name="Uchima C.A."/>
            <person name="Anderluh G."/>
            <person name="Asadollahi M."/>
            <person name="Askin M."/>
            <person name="Barry K."/>
            <person name="Battaglia E."/>
            <person name="Bayram O."/>
            <person name="Benocci T."/>
            <person name="Braus-Stromeyer S.A."/>
            <person name="Caldana C."/>
            <person name="Canovas D."/>
            <person name="Cerqueira G.C."/>
            <person name="Chen F."/>
            <person name="Chen W."/>
            <person name="Choi C."/>
            <person name="Clum A."/>
            <person name="Dos Santos R.A."/>
            <person name="Damasio A.R."/>
            <person name="Diallinas G."/>
            <person name="Emri T."/>
            <person name="Fekete E."/>
            <person name="Flipphi M."/>
            <person name="Freyberg S."/>
            <person name="Gallo A."/>
            <person name="Gournas C."/>
            <person name="Habgood R."/>
            <person name="Hainaut M."/>
            <person name="Harispe M.L."/>
            <person name="Henrissat B."/>
            <person name="Hilden K.S."/>
            <person name="Hope R."/>
            <person name="Hossain A."/>
            <person name="Karabika E."/>
            <person name="Karaffa L."/>
            <person name="Karanyi Z."/>
            <person name="Krasevec N."/>
            <person name="Kuo A."/>
            <person name="Kusch H."/>
            <person name="LaButti K."/>
            <person name="Lagendijk E.L."/>
            <person name="Lapidus A."/>
            <person name="Levasseur A."/>
            <person name="Lindquist E."/>
            <person name="Lipzen A."/>
            <person name="Logrieco A.F."/>
            <person name="MacCabe A."/>
            <person name="Maekelae M.R."/>
            <person name="Malavazi I."/>
            <person name="Melin P."/>
            <person name="Meyer V."/>
            <person name="Mielnichuk N."/>
            <person name="Miskei M."/>
            <person name="Molnar A.P."/>
            <person name="Mule G."/>
            <person name="Ngan C.Y."/>
            <person name="Orejas M."/>
            <person name="Orosz E."/>
            <person name="Ouedraogo J.P."/>
            <person name="Overkamp K.M."/>
            <person name="Park H.-S."/>
            <person name="Perrone G."/>
            <person name="Piumi F."/>
            <person name="Punt P.J."/>
            <person name="Ram A.F."/>
            <person name="Ramon A."/>
            <person name="Rauscher S."/>
            <person name="Record E."/>
            <person name="Riano-Pachon D.M."/>
            <person name="Robert V."/>
            <person name="Roehrig J."/>
            <person name="Ruller R."/>
            <person name="Salamov A."/>
            <person name="Salih N.S."/>
            <person name="Samson R.A."/>
            <person name="Sandor E."/>
            <person name="Sanguinetti M."/>
            <person name="Schuetze T."/>
            <person name="Sepcic K."/>
            <person name="Shelest E."/>
            <person name="Sherlock G."/>
            <person name="Sophianopoulou V."/>
            <person name="Squina F.M."/>
            <person name="Sun H."/>
            <person name="Susca A."/>
            <person name="Todd R.B."/>
            <person name="Tsang A."/>
            <person name="Unkles S.E."/>
            <person name="van de Wiele N."/>
            <person name="van Rossen-Uffink D."/>
            <person name="Oliveira J.V."/>
            <person name="Vesth T.C."/>
            <person name="Visser J."/>
            <person name="Yu J.-H."/>
            <person name="Zhou M."/>
            <person name="Andersen M.R."/>
            <person name="Archer D.B."/>
            <person name="Baker S.E."/>
            <person name="Benoit I."/>
            <person name="Brakhage A.A."/>
            <person name="Braus G.H."/>
            <person name="Fischer R."/>
            <person name="Frisvad J.C."/>
            <person name="Goldman G.H."/>
            <person name="Houbraken J."/>
            <person name="Oakley B."/>
            <person name="Pocsi I."/>
            <person name="Scazzocchio C."/>
            <person name="Seiboth B."/>
            <person name="vanKuyk P.A."/>
            <person name="Wortman J."/>
            <person name="Dyer P.S."/>
            <person name="Grigoriev I.V."/>
        </authorList>
    </citation>
    <scope>NUCLEOTIDE SEQUENCE [LARGE SCALE GENOMIC DNA]</scope>
    <source>
        <strain evidence="2">CBS 583.65</strain>
    </source>
</reference>
<sequence length="183" mass="20061">MGDNQPMSTGTTAQTTAMQLACTKLGSNSAFAQTPLPAESTIGGIPVKTFGDLLGQLKAQSQLLPEAEFRDLFASAQSIAGVAYSSLQEVSGFKNFTQTLEYEHRFPEFKEARSFVHRNQLLGENARKQVPKQYLRYGRALETYVDKASYLKRQVSGKRHGALGPTLDSTRDKTANVSFHLGP</sequence>
<gene>
    <name evidence="1" type="ORF">ASPVEDRAFT_87884</name>
</gene>
<keyword evidence="2" id="KW-1185">Reference proteome</keyword>
<dbReference type="Proteomes" id="UP000184073">
    <property type="component" value="Unassembled WGS sequence"/>
</dbReference>